<dbReference type="InterPro" id="IPR050469">
    <property type="entry name" value="Diguanylate_Cyclase"/>
</dbReference>
<evidence type="ECO:0000259" key="6">
    <source>
        <dbReference type="PROSITE" id="PS50887"/>
    </source>
</evidence>
<dbReference type="InterPro" id="IPR015943">
    <property type="entry name" value="WD40/YVTN_repeat-like_dom_sf"/>
</dbReference>
<dbReference type="InterPro" id="IPR029787">
    <property type="entry name" value="Nucleotide_cyclase"/>
</dbReference>
<keyword evidence="5" id="KW-0732">Signal</keyword>
<keyword evidence="4" id="KW-0472">Membrane</keyword>
<proteinExistence type="predicted"/>
<evidence type="ECO:0000256" key="2">
    <source>
        <dbReference type="ARBA" id="ARBA00034247"/>
    </source>
</evidence>
<dbReference type="CDD" id="cd01949">
    <property type="entry name" value="GGDEF"/>
    <property type="match status" value="1"/>
</dbReference>
<evidence type="ECO:0000313" key="8">
    <source>
        <dbReference type="Proteomes" id="UP001447008"/>
    </source>
</evidence>
<feature type="transmembrane region" description="Helical" evidence="4">
    <location>
        <begin position="761"/>
        <end position="782"/>
    </location>
</feature>
<protein>
    <recommendedName>
        <fullName evidence="1">diguanylate cyclase</fullName>
        <ecNumber evidence="1">2.7.7.65</ecNumber>
    </recommendedName>
</protein>
<dbReference type="InterPro" id="IPR013783">
    <property type="entry name" value="Ig-like_fold"/>
</dbReference>
<keyword evidence="7" id="KW-0548">Nucleotidyltransferase</keyword>
<feature type="signal peptide" evidence="5">
    <location>
        <begin position="1"/>
        <end position="22"/>
    </location>
</feature>
<comment type="caution">
    <text evidence="7">The sequence shown here is derived from an EMBL/GenBank/DDBJ whole genome shotgun (WGS) entry which is preliminary data.</text>
</comment>
<evidence type="ECO:0000256" key="3">
    <source>
        <dbReference type="SAM" id="Coils"/>
    </source>
</evidence>
<dbReference type="Gene3D" id="2.60.40.10">
    <property type="entry name" value="Immunoglobulins"/>
    <property type="match status" value="1"/>
</dbReference>
<dbReference type="SMART" id="SM00267">
    <property type="entry name" value="GGDEF"/>
    <property type="match status" value="1"/>
</dbReference>
<evidence type="ECO:0000313" key="7">
    <source>
        <dbReference type="EMBL" id="MEM0513842.1"/>
    </source>
</evidence>
<dbReference type="InterPro" id="IPR011123">
    <property type="entry name" value="Y_Y_Y"/>
</dbReference>
<dbReference type="SUPFAM" id="SSF63829">
    <property type="entry name" value="Calcium-dependent phosphotriesterase"/>
    <property type="match status" value="2"/>
</dbReference>
<dbReference type="SUPFAM" id="SSF55073">
    <property type="entry name" value="Nucleotide cyclase"/>
    <property type="match status" value="1"/>
</dbReference>
<dbReference type="PANTHER" id="PTHR45138">
    <property type="entry name" value="REGULATORY COMPONENTS OF SENSORY TRANSDUCTION SYSTEM"/>
    <property type="match status" value="1"/>
</dbReference>
<feature type="coiled-coil region" evidence="3">
    <location>
        <begin position="797"/>
        <end position="857"/>
    </location>
</feature>
<evidence type="ECO:0000256" key="4">
    <source>
        <dbReference type="SAM" id="Phobius"/>
    </source>
</evidence>
<feature type="domain" description="GGDEF" evidence="6">
    <location>
        <begin position="859"/>
        <end position="998"/>
    </location>
</feature>
<feature type="chain" id="PRO_5047182012" description="diguanylate cyclase" evidence="5">
    <location>
        <begin position="23"/>
        <end position="1033"/>
    </location>
</feature>
<accession>A0ABU9MR87</accession>
<dbReference type="NCBIfam" id="TIGR00254">
    <property type="entry name" value="GGDEF"/>
    <property type="match status" value="1"/>
</dbReference>
<keyword evidence="4" id="KW-1133">Transmembrane helix</keyword>
<dbReference type="GO" id="GO:0052621">
    <property type="term" value="F:diguanylate cyclase activity"/>
    <property type="evidence" value="ECO:0007669"/>
    <property type="project" value="UniProtKB-EC"/>
</dbReference>
<dbReference type="InterPro" id="IPR000160">
    <property type="entry name" value="GGDEF_dom"/>
</dbReference>
<dbReference type="EC" id="2.7.7.65" evidence="1"/>
<dbReference type="PANTHER" id="PTHR45138:SF9">
    <property type="entry name" value="DIGUANYLATE CYCLASE DGCM-RELATED"/>
    <property type="match status" value="1"/>
</dbReference>
<dbReference type="InterPro" id="IPR011110">
    <property type="entry name" value="Reg_prop"/>
</dbReference>
<dbReference type="EMBL" id="JBCGCU010000001">
    <property type="protein sequence ID" value="MEM0513842.1"/>
    <property type="molecule type" value="Genomic_DNA"/>
</dbReference>
<evidence type="ECO:0000256" key="5">
    <source>
        <dbReference type="SAM" id="SignalP"/>
    </source>
</evidence>
<dbReference type="Pfam" id="PF00990">
    <property type="entry name" value="GGDEF"/>
    <property type="match status" value="1"/>
</dbReference>
<reference evidence="7 8" key="1">
    <citation type="submission" date="2024-03" db="EMBL/GenBank/DDBJ databases">
        <title>Pseudoalteromonas qingdaonensis sp. nov., isolated from the intestines of marine benthic organisms.</title>
        <authorList>
            <person name="Lin X."/>
            <person name="Fang S."/>
            <person name="Hu X."/>
        </authorList>
    </citation>
    <scope>NUCLEOTIDE SEQUENCE [LARGE SCALE GENOMIC DNA]</scope>
    <source>
        <strain evidence="7 8">YIC-827</strain>
    </source>
</reference>
<dbReference type="Gene3D" id="3.30.70.270">
    <property type="match status" value="1"/>
</dbReference>
<name>A0ABU9MR87_9GAMM</name>
<comment type="catalytic activity">
    <reaction evidence="2">
        <text>2 GTP = 3',3'-c-di-GMP + 2 diphosphate</text>
        <dbReference type="Rhea" id="RHEA:24898"/>
        <dbReference type="ChEBI" id="CHEBI:33019"/>
        <dbReference type="ChEBI" id="CHEBI:37565"/>
        <dbReference type="ChEBI" id="CHEBI:58805"/>
        <dbReference type="EC" id="2.7.7.65"/>
    </reaction>
</comment>
<keyword evidence="4" id="KW-0812">Transmembrane</keyword>
<keyword evidence="3" id="KW-0175">Coiled coil</keyword>
<dbReference type="Pfam" id="PF07494">
    <property type="entry name" value="Reg_prop"/>
    <property type="match status" value="2"/>
</dbReference>
<sequence length="1033" mass="116704">MLRFLQSLLLLAATLITSTASASITDYVVKQWNTRNGLPSQSLKSVTQDNQGYIWVGTQFGLSRFDGEHFTNFNQQNSNFLSSNAINKLLIDQEGLLWIGTKKGVSVLDPDSMNYFQFGISGPVRDILQDEKGNIWVAASELFYIERNQIAFHLDEEQRRSSGRMQSRLTAINQISVSKMALAPQGVWLVSENHLLRLTNMSSSSSRLRLKITARVTLPERLAQTIIHDLAWLEGTLYLASELGAYFLDIDDELRPFALPNASNAAVYKFMGDSDGALWISTYGRLLHRDKSKEWQWVEPAALDQSIWFSDMYRDDQNNIWLASFSEGLWLAHAGRVERHNALSSMTEAVMALTLSPKGQLWVANRSGVGYFDQDNNFINRIPRAKLRRSAVHDLHFVGERLYIATDRGVLYFENEELFNIEARELRLNPVFAISEASAGGLWFGTGRGMYRLGYKGLTPFNYNAVLDSKFITFVVDKGKYGLIGTSQGGYIFSDKGIERAGDNTALESAYVTSILEIDGVGTLVGSLNDGLFYRSTKGRWHQLDVSNGLPYGSIFSLHYDKDLQRVWVSTMKGVYRMPVEQFSDEIGNLQVEQVISSYDRQLDGKASQCCAGLGHDAVADNGSSIWYPSLQGVVEIPKSVQLFGQDALAPQVESIATPRRTLYTGALGKKPVLDTDERDLTISYTAIDFYAPAEVEFRYRLQGLDSDWRYANNRREAIYTNLPPGPFVFKLEAKRTSGNWQEASSAEYAFTVPRRFDETIYFRLLIVSCFFFILYLLLWVFRAQERRKQAALESLVEERTLELRDANDKLNQVNSQLKLVSHSDELTGLRSRRFLFDQLPKDIEHYQRNAESLQKQGRALVLVIVNIDNFSRINDAYGPLSGDTCLQQMATLLNSCTQGSDYVARWSGDEFLILLRDFELDQVNLFVRNLCKSIANKGFLLPNGKKINLSVSMGWSSYPMPLLGGQVIGWETSVNLADIALHQVKKRGGDGCAHIEFDDQLDAFEFEQSENLDEQIATLQSTSLADIKIWMR</sequence>
<dbReference type="RefSeq" id="WP_342675401.1">
    <property type="nucleotide sequence ID" value="NZ_JBCGCU010000001.1"/>
</dbReference>
<dbReference type="PROSITE" id="PS50887">
    <property type="entry name" value="GGDEF"/>
    <property type="match status" value="1"/>
</dbReference>
<evidence type="ECO:0000256" key="1">
    <source>
        <dbReference type="ARBA" id="ARBA00012528"/>
    </source>
</evidence>
<dbReference type="Pfam" id="PF07495">
    <property type="entry name" value="Y_Y_Y"/>
    <property type="match status" value="1"/>
</dbReference>
<gene>
    <name evidence="7" type="ORF">WCN91_00050</name>
</gene>
<dbReference type="InterPro" id="IPR043128">
    <property type="entry name" value="Rev_trsase/Diguanyl_cyclase"/>
</dbReference>
<organism evidence="7 8">
    <name type="scientific">Pseudoalteromonas qingdaonensis</name>
    <dbReference type="NCBI Taxonomy" id="3131913"/>
    <lineage>
        <taxon>Bacteria</taxon>
        <taxon>Pseudomonadati</taxon>
        <taxon>Pseudomonadota</taxon>
        <taxon>Gammaproteobacteria</taxon>
        <taxon>Alteromonadales</taxon>
        <taxon>Pseudoalteromonadaceae</taxon>
        <taxon>Pseudoalteromonas</taxon>
    </lineage>
</organism>
<dbReference type="Gene3D" id="2.130.10.10">
    <property type="entry name" value="YVTN repeat-like/Quinoprotein amine dehydrogenase"/>
    <property type="match status" value="3"/>
</dbReference>
<dbReference type="Proteomes" id="UP001447008">
    <property type="component" value="Unassembled WGS sequence"/>
</dbReference>
<keyword evidence="7" id="KW-0808">Transferase</keyword>
<keyword evidence="8" id="KW-1185">Reference proteome</keyword>